<dbReference type="RefSeq" id="WP_246941802.1">
    <property type="nucleotide sequence ID" value="NZ_JAKGAK010000013.1"/>
</dbReference>
<name>A0ABV8XHB5_9GAMM</name>
<dbReference type="Pfam" id="PF04290">
    <property type="entry name" value="DctQ"/>
    <property type="match status" value="1"/>
</dbReference>
<feature type="domain" description="Tripartite ATP-independent periplasmic transporters DctQ component" evidence="11">
    <location>
        <begin position="45"/>
        <end position="175"/>
    </location>
</feature>
<reference evidence="13" key="1">
    <citation type="journal article" date="2019" name="Int. J. Syst. Evol. Microbiol.">
        <title>The Global Catalogue of Microorganisms (GCM) 10K type strain sequencing project: providing services to taxonomists for standard genome sequencing and annotation.</title>
        <authorList>
            <consortium name="The Broad Institute Genomics Platform"/>
            <consortium name="The Broad Institute Genome Sequencing Center for Infectious Disease"/>
            <person name="Wu L."/>
            <person name="Ma J."/>
        </authorList>
    </citation>
    <scope>NUCLEOTIDE SEQUENCE [LARGE SCALE GENOMIC DNA]</scope>
    <source>
        <strain evidence="13">CCUG 49679</strain>
    </source>
</reference>
<evidence type="ECO:0000313" key="13">
    <source>
        <dbReference type="Proteomes" id="UP001596015"/>
    </source>
</evidence>
<feature type="transmembrane region" description="Helical" evidence="9">
    <location>
        <begin position="145"/>
        <end position="169"/>
    </location>
</feature>
<dbReference type="InterPro" id="IPR007387">
    <property type="entry name" value="TRAP_DctQ"/>
</dbReference>
<feature type="region of interest" description="Disordered" evidence="10">
    <location>
        <begin position="187"/>
        <end position="213"/>
    </location>
</feature>
<evidence type="ECO:0000256" key="10">
    <source>
        <dbReference type="SAM" id="MobiDB-lite"/>
    </source>
</evidence>
<dbReference type="PANTHER" id="PTHR35011:SF2">
    <property type="entry name" value="2,3-DIKETO-L-GULONATE TRAP TRANSPORTER SMALL PERMEASE PROTEIN YIAM"/>
    <property type="match status" value="1"/>
</dbReference>
<feature type="compositionally biased region" description="Acidic residues" evidence="10">
    <location>
        <begin position="188"/>
        <end position="199"/>
    </location>
</feature>
<evidence type="ECO:0000256" key="5">
    <source>
        <dbReference type="ARBA" id="ARBA00022692"/>
    </source>
</evidence>
<keyword evidence="13" id="KW-1185">Reference proteome</keyword>
<comment type="subunit">
    <text evidence="9">The complex comprises the extracytoplasmic solute receptor protein and the two transmembrane proteins.</text>
</comment>
<evidence type="ECO:0000256" key="1">
    <source>
        <dbReference type="ARBA" id="ARBA00004429"/>
    </source>
</evidence>
<accession>A0ABV8XHB5</accession>
<dbReference type="EMBL" id="JBHSEO010000051">
    <property type="protein sequence ID" value="MFC4416417.1"/>
    <property type="molecule type" value="Genomic_DNA"/>
</dbReference>
<dbReference type="Proteomes" id="UP001596015">
    <property type="component" value="Unassembled WGS sequence"/>
</dbReference>
<keyword evidence="3" id="KW-1003">Cell membrane</keyword>
<comment type="similarity">
    <text evidence="8 9">Belongs to the TRAP transporter small permease family.</text>
</comment>
<feature type="transmembrane region" description="Helical" evidence="9">
    <location>
        <begin position="65"/>
        <end position="86"/>
    </location>
</feature>
<keyword evidence="4 9" id="KW-0997">Cell inner membrane</keyword>
<organism evidence="12 13">
    <name type="scientific">Chromohalobacter beijerinckii</name>
    <dbReference type="NCBI Taxonomy" id="86179"/>
    <lineage>
        <taxon>Bacteria</taxon>
        <taxon>Pseudomonadati</taxon>
        <taxon>Pseudomonadota</taxon>
        <taxon>Gammaproteobacteria</taxon>
        <taxon>Oceanospirillales</taxon>
        <taxon>Halomonadaceae</taxon>
        <taxon>Chromohalobacter</taxon>
    </lineage>
</organism>
<evidence type="ECO:0000256" key="7">
    <source>
        <dbReference type="ARBA" id="ARBA00023136"/>
    </source>
</evidence>
<evidence type="ECO:0000256" key="9">
    <source>
        <dbReference type="RuleBase" id="RU369079"/>
    </source>
</evidence>
<evidence type="ECO:0000256" key="8">
    <source>
        <dbReference type="ARBA" id="ARBA00038436"/>
    </source>
</evidence>
<keyword evidence="2 9" id="KW-0813">Transport</keyword>
<dbReference type="PANTHER" id="PTHR35011">
    <property type="entry name" value="2,3-DIKETO-L-GULONATE TRAP TRANSPORTER SMALL PERMEASE PROTEIN YIAM"/>
    <property type="match status" value="1"/>
</dbReference>
<protein>
    <recommendedName>
        <fullName evidence="9">TRAP transporter small permease protein</fullName>
    </recommendedName>
</protein>
<sequence>MTPSQPGNSDEKAESRSALLRVLGTIDHGLGIIERVIIAGGVLAMAVLMSGHVVGNLLFDQGIPGTYEVTEMLIVVITFVGVGYAARNARHISMSAIYDQLSGRWRKALLILICLGTAVLMFYFADKSIDYVMAIHDRGRNSASLNIPLWIVYLALPVGFILAGVQYLLTAVRNLVSDDIYRAFNEKEEYDEVPPEAEEGNGNGNGNDARRDA</sequence>
<keyword evidence="7 9" id="KW-0472">Membrane</keyword>
<comment type="subcellular location">
    <subcellularLocation>
        <location evidence="1 9">Cell inner membrane</location>
        <topology evidence="1 9">Multi-pass membrane protein</topology>
    </subcellularLocation>
</comment>
<feature type="transmembrane region" description="Helical" evidence="9">
    <location>
        <begin position="36"/>
        <end position="59"/>
    </location>
</feature>
<gene>
    <name evidence="12" type="ORF">ACFO0E_08330</name>
</gene>
<keyword evidence="5 9" id="KW-0812">Transmembrane</keyword>
<evidence type="ECO:0000259" key="11">
    <source>
        <dbReference type="Pfam" id="PF04290"/>
    </source>
</evidence>
<dbReference type="InterPro" id="IPR055348">
    <property type="entry name" value="DctQ"/>
</dbReference>
<evidence type="ECO:0000256" key="2">
    <source>
        <dbReference type="ARBA" id="ARBA00022448"/>
    </source>
</evidence>
<feature type="transmembrane region" description="Helical" evidence="9">
    <location>
        <begin position="107"/>
        <end position="125"/>
    </location>
</feature>
<evidence type="ECO:0000313" key="12">
    <source>
        <dbReference type="EMBL" id="MFC4416417.1"/>
    </source>
</evidence>
<keyword evidence="6 9" id="KW-1133">Transmembrane helix</keyword>
<evidence type="ECO:0000256" key="6">
    <source>
        <dbReference type="ARBA" id="ARBA00022989"/>
    </source>
</evidence>
<comment type="function">
    <text evidence="9">Part of the tripartite ATP-independent periplasmic (TRAP) transport system.</text>
</comment>
<evidence type="ECO:0000256" key="3">
    <source>
        <dbReference type="ARBA" id="ARBA00022475"/>
    </source>
</evidence>
<comment type="caution">
    <text evidence="12">The sequence shown here is derived from an EMBL/GenBank/DDBJ whole genome shotgun (WGS) entry which is preliminary data.</text>
</comment>
<proteinExistence type="inferred from homology"/>
<evidence type="ECO:0000256" key="4">
    <source>
        <dbReference type="ARBA" id="ARBA00022519"/>
    </source>
</evidence>